<dbReference type="SUPFAM" id="SSF46689">
    <property type="entry name" value="Homeodomain-like"/>
    <property type="match status" value="1"/>
</dbReference>
<reference evidence="3" key="1">
    <citation type="submission" date="2014-03" db="EMBL/GenBank/DDBJ databases">
        <title>The Genome Sequence of Puccinia striiformis f. sp. tritici PST-78.</title>
        <authorList>
            <consortium name="The Broad Institute Genome Sequencing Platform"/>
            <person name="Cuomo C."/>
            <person name="Hulbert S."/>
            <person name="Chen X."/>
            <person name="Walker B."/>
            <person name="Young S.K."/>
            <person name="Zeng Q."/>
            <person name="Gargeya S."/>
            <person name="Fitzgerald M."/>
            <person name="Haas B."/>
            <person name="Abouelleil A."/>
            <person name="Alvarado L."/>
            <person name="Arachchi H.M."/>
            <person name="Berlin A.M."/>
            <person name="Chapman S.B."/>
            <person name="Goldberg J."/>
            <person name="Griggs A."/>
            <person name="Gujja S."/>
            <person name="Hansen M."/>
            <person name="Howarth C."/>
            <person name="Imamovic A."/>
            <person name="Larimer J."/>
            <person name="McCowan C."/>
            <person name="Montmayeur A."/>
            <person name="Murphy C."/>
            <person name="Neiman D."/>
            <person name="Pearson M."/>
            <person name="Priest M."/>
            <person name="Roberts A."/>
            <person name="Saif S."/>
            <person name="Shea T."/>
            <person name="Sisk P."/>
            <person name="Sykes S."/>
            <person name="Wortman J."/>
            <person name="Nusbaum C."/>
            <person name="Birren B."/>
        </authorList>
    </citation>
    <scope>NUCLEOTIDE SEQUENCE [LARGE SCALE GENOMIC DNA]</scope>
    <source>
        <strain evidence="3">race PST-78</strain>
    </source>
</reference>
<dbReference type="NCBIfam" id="NF033545">
    <property type="entry name" value="transpos_IS630"/>
    <property type="match status" value="1"/>
</dbReference>
<proteinExistence type="predicted"/>
<dbReference type="PANTHER" id="PTHR46564">
    <property type="entry name" value="TRANSPOSASE"/>
    <property type="match status" value="1"/>
</dbReference>
<keyword evidence="3" id="KW-1185">Reference proteome</keyword>
<sequence length="338" mass="38910">MVFRSYNPGIKCVAVRMLVQGHSFDTIRITLVEQISRQSFNQWKALYEETRRVIRDPEEYEMQGRPDLLTQDNKDFMTELIAAEPGLFLDEIREQVYDHSGTLVSPEAIHYCLTKKLGMTLKKAEVYNIRKNLVRKYDFIEKMEPIPAEFLVFTDESLVCSRDLLRTHARSPKGTRALKYQNNSNAERYSLIPAILIYGMIALTVLEGCYMCGDTVDFLKWHLLPRMNRYPAVNSILVLDNARVHKGGRIPKLCSDAGIRVMYLPPYCPELNPIEMCFSVVKAHLRRTQALVDSFDEIEAIYRAAGQLVTQELCEQLYRHAGYSCTTEPYTSAVLDDE</sequence>
<dbReference type="InterPro" id="IPR047655">
    <property type="entry name" value="Transpos_IS630-like"/>
</dbReference>
<gene>
    <name evidence="2" type="ORF">PSTG_09854</name>
</gene>
<evidence type="ECO:0000259" key="1">
    <source>
        <dbReference type="Pfam" id="PF13358"/>
    </source>
</evidence>
<dbReference type="InterPro" id="IPR036397">
    <property type="entry name" value="RNaseH_sf"/>
</dbReference>
<dbReference type="Gene3D" id="3.30.420.10">
    <property type="entry name" value="Ribonuclease H-like superfamily/Ribonuclease H"/>
    <property type="match status" value="1"/>
</dbReference>
<dbReference type="InterPro" id="IPR009057">
    <property type="entry name" value="Homeodomain-like_sf"/>
</dbReference>
<dbReference type="Proteomes" id="UP000054564">
    <property type="component" value="Unassembled WGS sequence"/>
</dbReference>
<dbReference type="STRING" id="1165861.A0A0L0VC65"/>
<name>A0A0L0VC65_9BASI</name>
<comment type="caution">
    <text evidence="2">The sequence shown here is derived from an EMBL/GenBank/DDBJ whole genome shotgun (WGS) entry which is preliminary data.</text>
</comment>
<protein>
    <recommendedName>
        <fullName evidence="1">Tc1-like transposase DDE domain-containing protein</fullName>
    </recommendedName>
</protein>
<dbReference type="AlphaFoldDB" id="A0A0L0VC65"/>
<feature type="domain" description="Tc1-like transposase DDE" evidence="1">
    <location>
        <begin position="151"/>
        <end position="297"/>
    </location>
</feature>
<evidence type="ECO:0000313" key="2">
    <source>
        <dbReference type="EMBL" id="KNE96870.1"/>
    </source>
</evidence>
<accession>A0A0L0VC65</accession>
<dbReference type="PANTHER" id="PTHR46564:SF1">
    <property type="entry name" value="TRANSPOSASE"/>
    <property type="match status" value="1"/>
</dbReference>
<organism evidence="2 3">
    <name type="scientific">Puccinia striiformis f. sp. tritici PST-78</name>
    <dbReference type="NCBI Taxonomy" id="1165861"/>
    <lineage>
        <taxon>Eukaryota</taxon>
        <taxon>Fungi</taxon>
        <taxon>Dikarya</taxon>
        <taxon>Basidiomycota</taxon>
        <taxon>Pucciniomycotina</taxon>
        <taxon>Pucciniomycetes</taxon>
        <taxon>Pucciniales</taxon>
        <taxon>Pucciniaceae</taxon>
        <taxon>Puccinia</taxon>
    </lineage>
</organism>
<dbReference type="OrthoDB" id="2505980at2759"/>
<dbReference type="GO" id="GO:0003676">
    <property type="term" value="F:nucleic acid binding"/>
    <property type="evidence" value="ECO:0007669"/>
    <property type="project" value="InterPro"/>
</dbReference>
<evidence type="ECO:0000313" key="3">
    <source>
        <dbReference type="Proteomes" id="UP000054564"/>
    </source>
</evidence>
<dbReference type="Pfam" id="PF13358">
    <property type="entry name" value="DDE_3"/>
    <property type="match status" value="1"/>
</dbReference>
<dbReference type="InterPro" id="IPR038717">
    <property type="entry name" value="Tc1-like_DDE_dom"/>
</dbReference>
<dbReference type="EMBL" id="AJIL01000076">
    <property type="protein sequence ID" value="KNE96870.1"/>
    <property type="molecule type" value="Genomic_DNA"/>
</dbReference>